<evidence type="ECO:0000256" key="1">
    <source>
        <dbReference type="SAM" id="MobiDB-lite"/>
    </source>
</evidence>
<dbReference type="AlphaFoldDB" id="X1BRW9"/>
<gene>
    <name evidence="2" type="ORF">S01H4_34723</name>
</gene>
<protein>
    <submittedName>
        <fullName evidence="2">Uncharacterized protein</fullName>
    </submittedName>
</protein>
<evidence type="ECO:0000313" key="2">
    <source>
        <dbReference type="EMBL" id="GAG74901.1"/>
    </source>
</evidence>
<accession>X1BRW9</accession>
<sequence length="111" mass="12316">MAEKMSEYDFVVRAIKKLRKPPYKGIHTVYSGFNQAFKEYFDKNPVEATKKLGEEGKIAIRPVRGGVMLYLPEEAPAPRGSANALKKILGDDDEPDEGLEILGAADEEDDS</sequence>
<dbReference type="EMBL" id="BART01018389">
    <property type="protein sequence ID" value="GAG74901.1"/>
    <property type="molecule type" value="Genomic_DNA"/>
</dbReference>
<feature type="region of interest" description="Disordered" evidence="1">
    <location>
        <begin position="88"/>
        <end position="111"/>
    </location>
</feature>
<reference evidence="2" key="1">
    <citation type="journal article" date="2014" name="Front. Microbiol.">
        <title>High frequency of phylogenetically diverse reductive dehalogenase-homologous genes in deep subseafloor sedimentary metagenomes.</title>
        <authorList>
            <person name="Kawai M."/>
            <person name="Futagami T."/>
            <person name="Toyoda A."/>
            <person name="Takaki Y."/>
            <person name="Nishi S."/>
            <person name="Hori S."/>
            <person name="Arai W."/>
            <person name="Tsubouchi T."/>
            <person name="Morono Y."/>
            <person name="Uchiyama I."/>
            <person name="Ito T."/>
            <person name="Fujiyama A."/>
            <person name="Inagaki F."/>
            <person name="Takami H."/>
        </authorList>
    </citation>
    <scope>NUCLEOTIDE SEQUENCE</scope>
    <source>
        <strain evidence="2">Expedition CK06-06</strain>
    </source>
</reference>
<organism evidence="2">
    <name type="scientific">marine sediment metagenome</name>
    <dbReference type="NCBI Taxonomy" id="412755"/>
    <lineage>
        <taxon>unclassified sequences</taxon>
        <taxon>metagenomes</taxon>
        <taxon>ecological metagenomes</taxon>
    </lineage>
</organism>
<proteinExistence type="predicted"/>
<comment type="caution">
    <text evidence="2">The sequence shown here is derived from an EMBL/GenBank/DDBJ whole genome shotgun (WGS) entry which is preliminary data.</text>
</comment>
<feature type="compositionally biased region" description="Acidic residues" evidence="1">
    <location>
        <begin position="91"/>
        <end position="111"/>
    </location>
</feature>
<name>X1BRW9_9ZZZZ</name>